<dbReference type="InterPro" id="IPR005064">
    <property type="entry name" value="BUG"/>
</dbReference>
<evidence type="ECO:0000313" key="4">
    <source>
        <dbReference type="Proteomes" id="UP000295294"/>
    </source>
</evidence>
<organism evidence="3 4">
    <name type="scientific">Cupriavidus oxalaticus</name>
    <dbReference type="NCBI Taxonomy" id="96344"/>
    <lineage>
        <taxon>Bacteria</taxon>
        <taxon>Pseudomonadati</taxon>
        <taxon>Pseudomonadota</taxon>
        <taxon>Betaproteobacteria</taxon>
        <taxon>Burkholderiales</taxon>
        <taxon>Burkholderiaceae</taxon>
        <taxon>Cupriavidus</taxon>
    </lineage>
</organism>
<dbReference type="Proteomes" id="UP000295294">
    <property type="component" value="Chromosome 1"/>
</dbReference>
<dbReference type="SUPFAM" id="SSF53850">
    <property type="entry name" value="Periplasmic binding protein-like II"/>
    <property type="match status" value="1"/>
</dbReference>
<feature type="chain" id="PRO_5020226961" evidence="2">
    <location>
        <begin position="33"/>
        <end position="332"/>
    </location>
</feature>
<accession>A0A4V1BY81</accession>
<dbReference type="AlphaFoldDB" id="A0A4V1BY81"/>
<dbReference type="RefSeq" id="WP_135703462.1">
    <property type="nucleotide sequence ID" value="NZ_CP038634.1"/>
</dbReference>
<evidence type="ECO:0000256" key="2">
    <source>
        <dbReference type="SAM" id="SignalP"/>
    </source>
</evidence>
<evidence type="ECO:0000313" key="3">
    <source>
        <dbReference type="EMBL" id="QBY50902.1"/>
    </source>
</evidence>
<proteinExistence type="inferred from homology"/>
<dbReference type="InterPro" id="IPR042100">
    <property type="entry name" value="Bug_dom1"/>
</dbReference>
<keyword evidence="2" id="KW-0732">Signal</keyword>
<sequence>MPSVSRIRRGVLAALAAGAVLGNPAAITSAFAADSWPTKPITLVVPFASGGTTDILARTVGQKLGEALQQPVVIDNRPGAGGTIGAANVARAQPDGYTFLLATVAHTMAPAIYKSLPYEFTRDLDPVGLVALTPNVLVVNPAIPARSVPELIAYIKAHPGKVNYGSAGIGSTEHMSGELFRSLTGTDIAHVPYKGGAPMMTDLIAGQIQMAIETSPSASQHVRSGKVKALAVTTAKRSGAYPGVPTLAESGVKGYEVTTWFALMAPRGTPAAIGQRVSAELGKLLKAPDVQKRFEEQGVTAGDMTPAQLAAFIRVETDKWVKVARESGAKAD</sequence>
<comment type="similarity">
    <text evidence="1">Belongs to the UPF0065 (bug) family.</text>
</comment>
<dbReference type="Gene3D" id="3.40.190.10">
    <property type="entry name" value="Periplasmic binding protein-like II"/>
    <property type="match status" value="1"/>
</dbReference>
<reference evidence="3 4" key="1">
    <citation type="submission" date="2019-03" db="EMBL/GenBank/DDBJ databases">
        <title>Efficiently degradation of phenoxyalkanoic acid herbicides by Cupriavidus oxalaticus strain X32.</title>
        <authorList>
            <person name="Sheng X."/>
        </authorList>
    </citation>
    <scope>NUCLEOTIDE SEQUENCE [LARGE SCALE GENOMIC DNA]</scope>
    <source>
        <strain evidence="3 4">X32</strain>
    </source>
</reference>
<name>A0A4V1BY81_9BURK</name>
<dbReference type="PANTHER" id="PTHR42928">
    <property type="entry name" value="TRICARBOXYLATE-BINDING PROTEIN"/>
    <property type="match status" value="1"/>
</dbReference>
<dbReference type="CDD" id="cd13578">
    <property type="entry name" value="PBP2_Bug27"/>
    <property type="match status" value="1"/>
</dbReference>
<evidence type="ECO:0000256" key="1">
    <source>
        <dbReference type="ARBA" id="ARBA00006987"/>
    </source>
</evidence>
<dbReference type="Gene3D" id="3.40.190.150">
    <property type="entry name" value="Bordetella uptake gene, domain 1"/>
    <property type="match status" value="1"/>
</dbReference>
<dbReference type="Pfam" id="PF03401">
    <property type="entry name" value="TctC"/>
    <property type="match status" value="1"/>
</dbReference>
<dbReference type="OrthoDB" id="8678477at2"/>
<dbReference type="PANTHER" id="PTHR42928:SF5">
    <property type="entry name" value="BLR1237 PROTEIN"/>
    <property type="match status" value="1"/>
</dbReference>
<dbReference type="EMBL" id="CP038634">
    <property type="protein sequence ID" value="QBY50902.1"/>
    <property type="molecule type" value="Genomic_DNA"/>
</dbReference>
<protein>
    <submittedName>
        <fullName evidence="3">Tripartite tricarboxylate transporter substrate binding protein</fullName>
    </submittedName>
</protein>
<gene>
    <name evidence="3" type="ORF">E0W60_06985</name>
</gene>
<dbReference type="PIRSF" id="PIRSF017082">
    <property type="entry name" value="YflP"/>
    <property type="match status" value="1"/>
</dbReference>
<feature type="signal peptide" evidence="2">
    <location>
        <begin position="1"/>
        <end position="32"/>
    </location>
</feature>
<dbReference type="KEGG" id="cox:E0W60_06985"/>